<evidence type="ECO:0000259" key="1">
    <source>
        <dbReference type="Pfam" id="PF24043"/>
    </source>
</evidence>
<dbReference type="Proteomes" id="UP000242861">
    <property type="component" value="Unassembled WGS sequence"/>
</dbReference>
<dbReference type="Pfam" id="PF24043">
    <property type="entry name" value="DUF7352"/>
    <property type="match status" value="1"/>
</dbReference>
<organism evidence="2 3">
    <name type="scientific">Pseudomonas fluvialis</name>
    <dbReference type="NCBI Taxonomy" id="1793966"/>
    <lineage>
        <taxon>Bacteria</taxon>
        <taxon>Pseudomonadati</taxon>
        <taxon>Pseudomonadota</taxon>
        <taxon>Gammaproteobacteria</taxon>
        <taxon>Pseudomonadales</taxon>
        <taxon>Pseudomonadaceae</taxon>
        <taxon>Pseudomonas</taxon>
    </lineage>
</organism>
<name>A0A2I0CLU1_9PSED</name>
<dbReference type="AlphaFoldDB" id="A0A2I0CLU1"/>
<gene>
    <name evidence="2" type="ORF">CW360_14885</name>
</gene>
<comment type="caution">
    <text evidence="2">The sequence shown here is derived from an EMBL/GenBank/DDBJ whole genome shotgun (WGS) entry which is preliminary data.</text>
</comment>
<proteinExistence type="predicted"/>
<evidence type="ECO:0000313" key="2">
    <source>
        <dbReference type="EMBL" id="PKF70067.1"/>
    </source>
</evidence>
<accession>A0A2I0CLU1</accession>
<dbReference type="InterPro" id="IPR055776">
    <property type="entry name" value="DUF7352"/>
</dbReference>
<evidence type="ECO:0000313" key="3">
    <source>
        <dbReference type="Proteomes" id="UP000242861"/>
    </source>
</evidence>
<dbReference type="EMBL" id="PIYS01000029">
    <property type="protein sequence ID" value="PKF70067.1"/>
    <property type="molecule type" value="Genomic_DNA"/>
</dbReference>
<feature type="domain" description="DUF7352" evidence="1">
    <location>
        <begin position="1"/>
        <end position="93"/>
    </location>
</feature>
<sequence>MKTVHKHILPTDASPVQLRLPQGWRLLKAEYVLVTKQVCCWVEVPTDPQRAQEHLELRLFRSGDGIPADYHYVDTAVDALAPEAWHLYSRPSRAPRVAA</sequence>
<protein>
    <recommendedName>
        <fullName evidence="1">DUF7352 domain-containing protein</fullName>
    </recommendedName>
</protein>
<reference evidence="3" key="1">
    <citation type="submission" date="2017-12" db="EMBL/GenBank/DDBJ databases">
        <authorList>
            <person name="Yu X.-Y."/>
        </authorList>
    </citation>
    <scope>NUCLEOTIDE SEQUENCE [LARGE SCALE GENOMIC DNA]</scope>
    <source>
        <strain evidence="3">ZYSR67-Z</strain>
    </source>
</reference>
<dbReference type="RefSeq" id="WP_101194251.1">
    <property type="nucleotide sequence ID" value="NZ_PIYS01000029.1"/>
</dbReference>